<sequence length="543" mass="60652">MSMSEIKQMALEAANSNEAMNKELLYQGIFPQESATAPSSFIHLRNSWESFIDSLMREWKTLNIITVLLLSAILTILQIDAAAADPISRYSALLSLVCAFMSLLYGCIYIIRFGSMRKTHKAAEWANESEKSSTSIFWNVWVMLAMPAVWLGWYVILELRLRHIPITNPAVNRSMIFFIICVMAFVWQTGTGTDAEAPTQTASQILAPRIVISAVLGLGFLYLIFIGNTFRKYSDPMEQAWQERIRGWLNEKATAAYSQSYTNPHIPGDSRRRSSHHHGSYQPFSSQAHPSSQPYPSFVPPSSTGPFVPPLRQPPSPMMPPSQYIVPGSRSTGPSRHRSKSRHHTREQPATTRDGSAATTEDNSAETKSTENRAQAVDGGRDAHSPPPEMSNILPPDNWIPEMPESSYIRLPPPTDLFRQPRLTTIYSDGGDRDSIPPQEHAPERGSEESVSTYTSIPEAPAPLIHAPQLPPGMTVPIHPGINFARIEEMDHSEQHEGLEDSNGMLEIMQMKPDGIVKPGSQRIPEELSGREDFMRLWDGFSE</sequence>
<keyword evidence="2" id="KW-1133">Transmembrane helix</keyword>
<feature type="compositionally biased region" description="Polar residues" evidence="1">
    <location>
        <begin position="282"/>
        <end position="305"/>
    </location>
</feature>
<feature type="non-terminal residue" evidence="3">
    <location>
        <position position="543"/>
    </location>
</feature>
<dbReference type="OrthoDB" id="3062801at2759"/>
<name>A0A9W8MLE5_9AGAR</name>
<dbReference type="AlphaFoldDB" id="A0A9W8MLE5"/>
<feature type="transmembrane region" description="Helical" evidence="2">
    <location>
        <begin position="205"/>
        <end position="225"/>
    </location>
</feature>
<feature type="region of interest" description="Disordered" evidence="1">
    <location>
        <begin position="425"/>
        <end position="455"/>
    </location>
</feature>
<keyword evidence="4" id="KW-1185">Reference proteome</keyword>
<protein>
    <submittedName>
        <fullName evidence="3">Uncharacterized protein</fullName>
    </submittedName>
</protein>
<keyword evidence="2" id="KW-0472">Membrane</keyword>
<gene>
    <name evidence="3" type="ORF">H1R20_g4311</name>
</gene>
<organism evidence="3 4">
    <name type="scientific">Candolleomyces eurysporus</name>
    <dbReference type="NCBI Taxonomy" id="2828524"/>
    <lineage>
        <taxon>Eukaryota</taxon>
        <taxon>Fungi</taxon>
        <taxon>Dikarya</taxon>
        <taxon>Basidiomycota</taxon>
        <taxon>Agaricomycotina</taxon>
        <taxon>Agaricomycetes</taxon>
        <taxon>Agaricomycetidae</taxon>
        <taxon>Agaricales</taxon>
        <taxon>Agaricineae</taxon>
        <taxon>Psathyrellaceae</taxon>
        <taxon>Candolleomyces</taxon>
    </lineage>
</organism>
<evidence type="ECO:0000313" key="3">
    <source>
        <dbReference type="EMBL" id="KAJ2932784.1"/>
    </source>
</evidence>
<keyword evidence="2" id="KW-0812">Transmembrane</keyword>
<comment type="caution">
    <text evidence="3">The sequence shown here is derived from an EMBL/GenBank/DDBJ whole genome shotgun (WGS) entry which is preliminary data.</text>
</comment>
<proteinExistence type="predicted"/>
<feature type="compositionally biased region" description="Polar residues" evidence="1">
    <location>
        <begin position="348"/>
        <end position="362"/>
    </location>
</feature>
<evidence type="ECO:0000256" key="2">
    <source>
        <dbReference type="SAM" id="Phobius"/>
    </source>
</evidence>
<accession>A0A9W8MLE5</accession>
<feature type="transmembrane region" description="Helical" evidence="2">
    <location>
        <begin position="90"/>
        <end position="111"/>
    </location>
</feature>
<evidence type="ECO:0000256" key="1">
    <source>
        <dbReference type="SAM" id="MobiDB-lite"/>
    </source>
</evidence>
<evidence type="ECO:0000313" key="4">
    <source>
        <dbReference type="Proteomes" id="UP001140091"/>
    </source>
</evidence>
<dbReference type="EMBL" id="JANBPK010000760">
    <property type="protein sequence ID" value="KAJ2932784.1"/>
    <property type="molecule type" value="Genomic_DNA"/>
</dbReference>
<feature type="compositionally biased region" description="Basic and acidic residues" evidence="1">
    <location>
        <begin position="430"/>
        <end position="448"/>
    </location>
</feature>
<feature type="compositionally biased region" description="Pro residues" evidence="1">
    <location>
        <begin position="307"/>
        <end position="320"/>
    </location>
</feature>
<dbReference type="Proteomes" id="UP001140091">
    <property type="component" value="Unassembled WGS sequence"/>
</dbReference>
<feature type="transmembrane region" description="Helical" evidence="2">
    <location>
        <begin position="176"/>
        <end position="193"/>
    </location>
</feature>
<feature type="transmembrane region" description="Helical" evidence="2">
    <location>
        <begin position="62"/>
        <end position="84"/>
    </location>
</feature>
<feature type="compositionally biased region" description="Basic residues" evidence="1">
    <location>
        <begin position="335"/>
        <end position="345"/>
    </location>
</feature>
<feature type="region of interest" description="Disordered" evidence="1">
    <location>
        <begin position="260"/>
        <end position="399"/>
    </location>
</feature>
<feature type="transmembrane region" description="Helical" evidence="2">
    <location>
        <begin position="136"/>
        <end position="156"/>
    </location>
</feature>
<reference evidence="3" key="1">
    <citation type="submission" date="2022-06" db="EMBL/GenBank/DDBJ databases">
        <title>Genome Sequence of Candolleomyces eurysporus.</title>
        <authorList>
            <person name="Buettner E."/>
        </authorList>
    </citation>
    <scope>NUCLEOTIDE SEQUENCE</scope>
    <source>
        <strain evidence="3">VTCC 930004</strain>
    </source>
</reference>